<dbReference type="EMBL" id="JAFBEE010000030">
    <property type="protein sequence ID" value="MBM7616291.1"/>
    <property type="molecule type" value="Genomic_DNA"/>
</dbReference>
<accession>A0ABS2NTN4</accession>
<organism evidence="2 3">
    <name type="scientific">Alkaliphilus hydrothermalis</name>
    <dbReference type="NCBI Taxonomy" id="1482730"/>
    <lineage>
        <taxon>Bacteria</taxon>
        <taxon>Bacillati</taxon>
        <taxon>Bacillota</taxon>
        <taxon>Clostridia</taxon>
        <taxon>Peptostreptococcales</taxon>
        <taxon>Natronincolaceae</taxon>
        <taxon>Alkaliphilus</taxon>
    </lineage>
</organism>
<dbReference type="Pfam" id="PF12732">
    <property type="entry name" value="YtxH"/>
    <property type="match status" value="1"/>
</dbReference>
<keyword evidence="1" id="KW-1133">Transmembrane helix</keyword>
<keyword evidence="1" id="KW-0472">Membrane</keyword>
<dbReference type="Proteomes" id="UP001314796">
    <property type="component" value="Unassembled WGS sequence"/>
</dbReference>
<dbReference type="InterPro" id="IPR024623">
    <property type="entry name" value="YtxH"/>
</dbReference>
<evidence type="ECO:0000313" key="2">
    <source>
        <dbReference type="EMBL" id="MBM7616291.1"/>
    </source>
</evidence>
<proteinExistence type="predicted"/>
<evidence type="ECO:0000256" key="1">
    <source>
        <dbReference type="SAM" id="Phobius"/>
    </source>
</evidence>
<feature type="transmembrane region" description="Helical" evidence="1">
    <location>
        <begin position="33"/>
        <end position="53"/>
    </location>
</feature>
<dbReference type="RefSeq" id="WP_204404360.1">
    <property type="nucleotide sequence ID" value="NZ_JAFBEE010000030.1"/>
</dbReference>
<protein>
    <submittedName>
        <fullName evidence="2">Gas vesicle protein</fullName>
    </submittedName>
</protein>
<gene>
    <name evidence="2" type="ORF">JOC73_002873</name>
</gene>
<comment type="caution">
    <text evidence="2">The sequence shown here is derived from an EMBL/GenBank/DDBJ whole genome shotgun (WGS) entry which is preliminary data.</text>
</comment>
<evidence type="ECO:0000313" key="3">
    <source>
        <dbReference type="Proteomes" id="UP001314796"/>
    </source>
</evidence>
<reference evidence="2 3" key="1">
    <citation type="submission" date="2021-01" db="EMBL/GenBank/DDBJ databases">
        <title>Genomic Encyclopedia of Type Strains, Phase IV (KMG-IV): sequencing the most valuable type-strain genomes for metagenomic binning, comparative biology and taxonomic classification.</title>
        <authorList>
            <person name="Goeker M."/>
        </authorList>
    </citation>
    <scope>NUCLEOTIDE SEQUENCE [LARGE SCALE GENOMIC DNA]</scope>
    <source>
        <strain evidence="2 3">DSM 25890</strain>
    </source>
</reference>
<sequence>MNRKDIKQRVDYIKSLLDPETAKRQKRKERSRGLAKGLAVGTLLGGIAGVFFAPDKGENTRMKAKGELDKAKDVLETNFQEGKSKLSNIVESKKGFLKDGIVVVKDKNNSHNIFVEEEDLLDEELEKEEA</sequence>
<keyword evidence="1" id="KW-0812">Transmembrane</keyword>
<name>A0ABS2NTN4_9FIRM</name>
<keyword evidence="3" id="KW-1185">Reference proteome</keyword>